<evidence type="ECO:0000313" key="8">
    <source>
        <dbReference type="Proteomes" id="UP000199495"/>
    </source>
</evidence>
<dbReference type="InterPro" id="IPR011611">
    <property type="entry name" value="PfkB_dom"/>
</dbReference>
<reference evidence="7 8" key="1">
    <citation type="submission" date="2016-10" db="EMBL/GenBank/DDBJ databases">
        <authorList>
            <person name="de Groot N.N."/>
        </authorList>
    </citation>
    <scope>NUCLEOTIDE SEQUENCE [LARGE SCALE GENOMIC DNA]</scope>
    <source>
        <strain evidence="7 8">CGMCC 1.10267</strain>
    </source>
</reference>
<organism evidence="7 8">
    <name type="scientific">Pelagibacterium luteolum</name>
    <dbReference type="NCBI Taxonomy" id="440168"/>
    <lineage>
        <taxon>Bacteria</taxon>
        <taxon>Pseudomonadati</taxon>
        <taxon>Pseudomonadota</taxon>
        <taxon>Alphaproteobacteria</taxon>
        <taxon>Hyphomicrobiales</taxon>
        <taxon>Devosiaceae</taxon>
        <taxon>Pelagibacterium</taxon>
    </lineage>
</organism>
<dbReference type="Proteomes" id="UP000199495">
    <property type="component" value="Unassembled WGS sequence"/>
</dbReference>
<dbReference type="STRING" id="440168.SAMN04487974_10755"/>
<keyword evidence="2" id="KW-0808">Transferase</keyword>
<dbReference type="Pfam" id="PF00294">
    <property type="entry name" value="PfkB"/>
    <property type="match status" value="1"/>
</dbReference>
<dbReference type="EMBL" id="FNCS01000007">
    <property type="protein sequence ID" value="SDG74227.1"/>
    <property type="molecule type" value="Genomic_DNA"/>
</dbReference>
<keyword evidence="5" id="KW-0067">ATP-binding</keyword>
<feature type="domain" description="Carbohydrate kinase PfkB" evidence="6">
    <location>
        <begin position="3"/>
        <end position="307"/>
    </location>
</feature>
<dbReference type="GO" id="GO:0016301">
    <property type="term" value="F:kinase activity"/>
    <property type="evidence" value="ECO:0007669"/>
    <property type="project" value="UniProtKB-KW"/>
</dbReference>
<dbReference type="SUPFAM" id="SSF53613">
    <property type="entry name" value="Ribokinase-like"/>
    <property type="match status" value="1"/>
</dbReference>
<evidence type="ECO:0000256" key="3">
    <source>
        <dbReference type="ARBA" id="ARBA00022741"/>
    </source>
</evidence>
<keyword evidence="4 7" id="KW-0418">Kinase</keyword>
<dbReference type="RefSeq" id="WP_090596878.1">
    <property type="nucleotide sequence ID" value="NZ_FNCS01000007.1"/>
</dbReference>
<dbReference type="GO" id="GO:0005524">
    <property type="term" value="F:ATP binding"/>
    <property type="evidence" value="ECO:0007669"/>
    <property type="project" value="UniProtKB-KW"/>
</dbReference>
<evidence type="ECO:0000256" key="4">
    <source>
        <dbReference type="ARBA" id="ARBA00022777"/>
    </source>
</evidence>
<evidence type="ECO:0000256" key="5">
    <source>
        <dbReference type="ARBA" id="ARBA00022840"/>
    </source>
</evidence>
<evidence type="ECO:0000256" key="2">
    <source>
        <dbReference type="ARBA" id="ARBA00022679"/>
    </source>
</evidence>
<gene>
    <name evidence="7" type="ORF">SAMN04487974_10755</name>
</gene>
<evidence type="ECO:0000259" key="6">
    <source>
        <dbReference type="Pfam" id="PF00294"/>
    </source>
</evidence>
<sequence length="319" mass="33481">MFVVAGESLIDLVAKPHALGSDLEMGAHAGGSPYNCAIALARLGQEAGFLCPISSDTFGDLLMAPLDQAGVVPLVKDRSGCNTTLAVVTRNARGLPAYAFYRQGTAERDISREKLMASLPQTIDLFQIGGFLPIEPEDAEIWLDVVKSVAAQGIVLSIDPNVRPSLISDFAGYKQRLSAFLDLAHIVKVSDEDLAALDATKSIDDHAAALLARPNVELVVVTMGEEGSRAFTTTAQASAPIHRPDIFGDTVGAGDSLMAGILTALADRNVLAVGKLKALDSETLHDILMFGAITAGLNCGYVGCNPPTRAEVEAVINAN</sequence>
<keyword evidence="8" id="KW-1185">Reference proteome</keyword>
<evidence type="ECO:0000256" key="1">
    <source>
        <dbReference type="ARBA" id="ARBA00010688"/>
    </source>
</evidence>
<keyword evidence="3" id="KW-0547">Nucleotide-binding</keyword>
<dbReference type="InterPro" id="IPR002173">
    <property type="entry name" value="Carboh/pur_kinase_PfkB_CS"/>
</dbReference>
<proteinExistence type="inferred from homology"/>
<dbReference type="CDD" id="cd01167">
    <property type="entry name" value="bac_FRK"/>
    <property type="match status" value="1"/>
</dbReference>
<dbReference type="OrthoDB" id="9795789at2"/>
<comment type="similarity">
    <text evidence="1">Belongs to the carbohydrate kinase PfkB family.</text>
</comment>
<dbReference type="PROSITE" id="PS00584">
    <property type="entry name" value="PFKB_KINASES_2"/>
    <property type="match status" value="1"/>
</dbReference>
<dbReference type="AlphaFoldDB" id="A0A1G7WQH6"/>
<name>A0A1G7WQH6_9HYPH</name>
<protein>
    <submittedName>
        <fullName evidence="7">Fructokinase</fullName>
    </submittedName>
</protein>
<accession>A0A1G7WQH6</accession>
<dbReference type="PANTHER" id="PTHR43085:SF1">
    <property type="entry name" value="PSEUDOURIDINE KINASE-RELATED"/>
    <property type="match status" value="1"/>
</dbReference>
<dbReference type="PANTHER" id="PTHR43085">
    <property type="entry name" value="HEXOKINASE FAMILY MEMBER"/>
    <property type="match status" value="1"/>
</dbReference>
<dbReference type="InterPro" id="IPR029056">
    <property type="entry name" value="Ribokinase-like"/>
</dbReference>
<dbReference type="Gene3D" id="3.40.1190.20">
    <property type="match status" value="1"/>
</dbReference>
<evidence type="ECO:0000313" key="7">
    <source>
        <dbReference type="EMBL" id="SDG74227.1"/>
    </source>
</evidence>
<dbReference type="InterPro" id="IPR050306">
    <property type="entry name" value="PfkB_Carbo_kinase"/>
</dbReference>